<dbReference type="Proteomes" id="UP001501666">
    <property type="component" value="Unassembled WGS sequence"/>
</dbReference>
<keyword evidence="3" id="KW-1185">Reference proteome</keyword>
<sequence>MLGYWFGVDRSTITRAIGKTRSLPAQRECRIASRRRLTTLAEVIDYLGDSGRSAILDATEIRVRRPAAGTADRARFIGQKPDQHGRSSPPSLDSCPTRNQHERVPDRTPQCLSPNYARGR</sequence>
<evidence type="ECO:0000313" key="3">
    <source>
        <dbReference type="Proteomes" id="UP001501666"/>
    </source>
</evidence>
<proteinExistence type="predicted"/>
<name>A0ABP6FMX3_9ACTN</name>
<reference evidence="3" key="1">
    <citation type="journal article" date="2019" name="Int. J. Syst. Evol. Microbiol.">
        <title>The Global Catalogue of Microorganisms (GCM) 10K type strain sequencing project: providing services to taxonomists for standard genome sequencing and annotation.</title>
        <authorList>
            <consortium name="The Broad Institute Genomics Platform"/>
            <consortium name="The Broad Institute Genome Sequencing Center for Infectious Disease"/>
            <person name="Wu L."/>
            <person name="Ma J."/>
        </authorList>
    </citation>
    <scope>NUCLEOTIDE SEQUENCE [LARGE SCALE GENOMIC DNA]</scope>
    <source>
        <strain evidence="3">JCM 6835</strain>
    </source>
</reference>
<evidence type="ECO:0000313" key="2">
    <source>
        <dbReference type="EMBL" id="GAA2695574.1"/>
    </source>
</evidence>
<evidence type="ECO:0000256" key="1">
    <source>
        <dbReference type="SAM" id="MobiDB-lite"/>
    </source>
</evidence>
<feature type="region of interest" description="Disordered" evidence="1">
    <location>
        <begin position="67"/>
        <end position="120"/>
    </location>
</feature>
<feature type="compositionally biased region" description="Polar residues" evidence="1">
    <location>
        <begin position="86"/>
        <end position="98"/>
    </location>
</feature>
<gene>
    <name evidence="2" type="ORF">GCM10010412_088500</name>
</gene>
<protein>
    <recommendedName>
        <fullName evidence="4">Transposase</fullName>
    </recommendedName>
</protein>
<comment type="caution">
    <text evidence="2">The sequence shown here is derived from an EMBL/GenBank/DDBJ whole genome shotgun (WGS) entry which is preliminary data.</text>
</comment>
<organism evidence="2 3">
    <name type="scientific">Nonomuraea recticatena</name>
    <dbReference type="NCBI Taxonomy" id="46178"/>
    <lineage>
        <taxon>Bacteria</taxon>
        <taxon>Bacillati</taxon>
        <taxon>Actinomycetota</taxon>
        <taxon>Actinomycetes</taxon>
        <taxon>Streptosporangiales</taxon>
        <taxon>Streptosporangiaceae</taxon>
        <taxon>Nonomuraea</taxon>
    </lineage>
</organism>
<dbReference type="EMBL" id="BAAATE010000041">
    <property type="protein sequence ID" value="GAA2695574.1"/>
    <property type="molecule type" value="Genomic_DNA"/>
</dbReference>
<evidence type="ECO:0008006" key="4">
    <source>
        <dbReference type="Google" id="ProtNLM"/>
    </source>
</evidence>
<accession>A0ABP6FMX3</accession>